<dbReference type="EMBL" id="NIDF01000028">
    <property type="protein sequence ID" value="TYJ56143.1"/>
    <property type="molecule type" value="Genomic_DNA"/>
</dbReference>
<proteinExistence type="predicted"/>
<evidence type="ECO:0000313" key="2">
    <source>
        <dbReference type="Proteomes" id="UP000322245"/>
    </source>
</evidence>
<reference evidence="1 2" key="1">
    <citation type="submission" date="2017-05" db="EMBL/GenBank/DDBJ databases">
        <title>The Genome Sequence of Tsuchiyaea wingfieldii DSM 27421.</title>
        <authorList>
            <person name="Cuomo C."/>
            <person name="Passer A."/>
            <person name="Billmyre B."/>
            <person name="Heitman J."/>
        </authorList>
    </citation>
    <scope>NUCLEOTIDE SEQUENCE [LARGE SCALE GENOMIC DNA]</scope>
    <source>
        <strain evidence="1 2">DSM 27421</strain>
    </source>
</reference>
<keyword evidence="2" id="KW-1185">Reference proteome</keyword>
<protein>
    <submittedName>
        <fullName evidence="1">Uncharacterized protein</fullName>
    </submittedName>
</protein>
<gene>
    <name evidence="1" type="ORF">B9479_003129</name>
</gene>
<evidence type="ECO:0000313" key="1">
    <source>
        <dbReference type="EMBL" id="TYJ56143.1"/>
    </source>
</evidence>
<dbReference type="Proteomes" id="UP000322245">
    <property type="component" value="Unassembled WGS sequence"/>
</dbReference>
<organism evidence="1 2">
    <name type="scientific">Cryptococcus floricola</name>
    <dbReference type="NCBI Taxonomy" id="2591691"/>
    <lineage>
        <taxon>Eukaryota</taxon>
        <taxon>Fungi</taxon>
        <taxon>Dikarya</taxon>
        <taxon>Basidiomycota</taxon>
        <taxon>Agaricomycotina</taxon>
        <taxon>Tremellomycetes</taxon>
        <taxon>Tremellales</taxon>
        <taxon>Cryptococcaceae</taxon>
        <taxon>Cryptococcus</taxon>
    </lineage>
</organism>
<name>A0A5D3B1K0_9TREE</name>
<accession>A0A5D3B1K0</accession>
<comment type="caution">
    <text evidence="1">The sequence shown here is derived from an EMBL/GenBank/DDBJ whole genome shotgun (WGS) entry which is preliminary data.</text>
</comment>
<sequence length="498" mass="56232">MPPNISNLPRDIAENIAILIWPDHKALRILISLSPVFYLELLPKLYSVSLVRITSLNIRRDLDGFDIPSQDVPPSLRRSWRLREDEASGVDGQETAFWNNKYFSTALVKQLVIEGQSAMVELGTVLGGDLRDLHGFDTPSEDVPPSLRRSWRLRDDDASGIDDRETAFWNPKYFSTALVEQLVIEGQSAMVELGTVLGGDLTLVLDGDALKIPPSDDLPLPLETGLLEHLFKFSLAVPLAHVAPYNTTPANSILQVVMGAILNSEKVVLHNFAFDLRIRLPTKCDALILHLREDCLWHTDAPDDAMSLIEREIGEENDDLKDQVIHFVEFGAIFDIAGGARRHHWKRRLGKCGFTGTVYLHVVLRNFASDLPIRLPTKCDALILRLREDCPWHTDADDEAMSLMNARSAKSKNDDLKDQVIHFVEFGATFDIAGGARRHNWKRRLGKCGFKGTVYLHEKKFHRGRRRLALFAVRDGSHHHLHDAIYRGGIVGRNMFER</sequence>
<dbReference type="AlphaFoldDB" id="A0A5D3B1K0"/>